<gene>
    <name evidence="1" type="ORF">IHV25_07365</name>
</gene>
<name>A0A8J6YMR7_9PROT</name>
<accession>A0A8J6YMR7</accession>
<evidence type="ECO:0000313" key="2">
    <source>
        <dbReference type="Proteomes" id="UP000631034"/>
    </source>
</evidence>
<comment type="caution">
    <text evidence="1">The sequence shown here is derived from an EMBL/GenBank/DDBJ whole genome shotgun (WGS) entry which is preliminary data.</text>
</comment>
<dbReference type="CDD" id="cd00586">
    <property type="entry name" value="4HBT"/>
    <property type="match status" value="1"/>
</dbReference>
<evidence type="ECO:0000313" key="1">
    <source>
        <dbReference type="EMBL" id="MBE1237465.1"/>
    </source>
</evidence>
<protein>
    <submittedName>
        <fullName evidence="1">Thioesterase family protein</fullName>
    </submittedName>
</protein>
<dbReference type="Gene3D" id="3.10.129.10">
    <property type="entry name" value="Hotdog Thioesterase"/>
    <property type="match status" value="1"/>
</dbReference>
<dbReference type="InterPro" id="IPR051490">
    <property type="entry name" value="THEM6_lcsJ_thioesterase"/>
</dbReference>
<dbReference type="RefSeq" id="WP_192534477.1">
    <property type="nucleotide sequence ID" value="NZ_JACZHT010000005.1"/>
</dbReference>
<dbReference type="PANTHER" id="PTHR12475">
    <property type="match status" value="1"/>
</dbReference>
<proteinExistence type="predicted"/>
<dbReference type="SUPFAM" id="SSF54637">
    <property type="entry name" value="Thioesterase/thiol ester dehydrase-isomerase"/>
    <property type="match status" value="1"/>
</dbReference>
<organism evidence="1 2">
    <name type="scientific">Phaeovibrio sulfidiphilus</name>
    <dbReference type="NCBI Taxonomy" id="1220600"/>
    <lineage>
        <taxon>Bacteria</taxon>
        <taxon>Pseudomonadati</taxon>
        <taxon>Pseudomonadota</taxon>
        <taxon>Alphaproteobacteria</taxon>
        <taxon>Rhodospirillales</taxon>
        <taxon>Rhodospirillaceae</taxon>
        <taxon>Phaeovibrio</taxon>
    </lineage>
</organism>
<reference evidence="1" key="1">
    <citation type="submission" date="2020-10" db="EMBL/GenBank/DDBJ databases">
        <title>Genome sequence of the unusual species of purple photosynthetic bacteria, Phaeovibrio sulfidiphilus DSM 23193, type strain.</title>
        <authorList>
            <person name="Kyndt J.A."/>
            <person name="Meyer T.E."/>
        </authorList>
    </citation>
    <scope>NUCLEOTIDE SEQUENCE</scope>
    <source>
        <strain evidence="1">DSM 23193</strain>
    </source>
</reference>
<dbReference type="PANTHER" id="PTHR12475:SF4">
    <property type="entry name" value="PROTEIN THEM6"/>
    <property type="match status" value="1"/>
</dbReference>
<sequence length="188" mass="21943">MNLLFRLMRVFLVSRFVRKRTFLETAILSFRVWPTDLDINAHMTNSRYYSFMDLGRIDHVLRTQVGDYVLKHRLNFIVGGGMTRHRHAMNPFQKFTLHSQILGWDARWFYMEHRMKSEDGKELCVSFFRSAFLRKGRIVPPAELLELSGLDLSSPALPDWIAEWNDVDRKAAEYVPPSPATPAVREAA</sequence>
<dbReference type="Proteomes" id="UP000631034">
    <property type="component" value="Unassembled WGS sequence"/>
</dbReference>
<dbReference type="InterPro" id="IPR029069">
    <property type="entry name" value="HotDog_dom_sf"/>
</dbReference>
<dbReference type="Pfam" id="PF13279">
    <property type="entry name" value="4HBT_2"/>
    <property type="match status" value="1"/>
</dbReference>
<dbReference type="EMBL" id="JACZHT010000005">
    <property type="protein sequence ID" value="MBE1237465.1"/>
    <property type="molecule type" value="Genomic_DNA"/>
</dbReference>
<dbReference type="AlphaFoldDB" id="A0A8J6YMR7"/>
<keyword evidence="2" id="KW-1185">Reference proteome</keyword>